<reference evidence="3 4" key="1">
    <citation type="submission" date="2016-10" db="EMBL/GenBank/DDBJ databases">
        <authorList>
            <person name="de Groot N.N."/>
        </authorList>
    </citation>
    <scope>NUCLEOTIDE SEQUENCE [LARGE SCALE GENOMIC DNA]</scope>
    <source>
        <strain evidence="3 4">S5-249</strain>
    </source>
</reference>
<dbReference type="EMBL" id="FOZG01000001">
    <property type="protein sequence ID" value="SFR80012.1"/>
    <property type="molecule type" value="Genomic_DNA"/>
</dbReference>
<dbReference type="Gene3D" id="2.150.10.10">
    <property type="entry name" value="Serralysin-like metalloprotease, C-terminal"/>
    <property type="match status" value="4"/>
</dbReference>
<sequence>MVDVIAGNRFASGSEVDVGSVGQSPYSVDLATLASGTVISVWQDTQGIYASRYTSSGAAIGPEVLIAAGGRQSTVVGLADGSYAVAWLEDVPSPSGYNGSKAFVRVFDADGVALSQPTLMSSISYGSQSNLMLVALENGGFVGGWCVSASASAVRTFDGGGTPLNEDAFTSSSMASSAAAVSLADGRVLVATSTIFSPASIELRAYDPTTGVVEQQAIGQRTPAPGAYFSYPSLTRLASGEIVVSWLEILQSSAIVRGEVLTATGGPTNRSFAVSGTSSILPTVAALDDGGFVLTYSGSSQSGATVYGQVFDDAAAKVGDAFTFNAPGDVDVRNATVASIGAGDFVVSWEYRTGGNLFDASLRFYYDSTEGTNAGETLTGSPAIDILLGLGGDDTLNGLGGDDFLNGGAGADVLNGGEGSDTAIFDDSDAAVSIDLSTGKTSGGTAAGDTLNSIENVVGSAFADRLVGDSGSNRLEGGAGDDVLIGLGGDDTLDGGAGNDVLIGRGGGDTLDGGAGTDTADYSASATGVVVVLQGTQREGGDAQGDVLIDIENLRGSAFNDVLVGTNGVNVLEGLAGDDILNGGVNADTLNGGEGSDEANYAGSANAVRVNLATGQAAGGDAQGDTLISIENLRGSNGGDTLTGDARANRLLGLAGDDVLTGGAGDDLLVGGEGSDVAVFGVASGAASLRFADDGALIVTSAEGTDTLREIETLRFTDRSIAIAAFGAINTTYQRYGGRAATDGELSYWGGQIASGATVGDVRGAILADPLSARAIEGSYRELFGRAPSDAEVATWRKMFGGEADLVTLRSVILSDAAGIAYTNAAIDRLYSDYGGRAAASGEIDFWRGQLASGTTLADVREVLIGDALGANMINETYLDLFGRAAGTDEIAVWQGILRDGAEPSALRNAILSDPAGRAHTAGMIADIYTDLGGRASTAAETEVWIGLIRGGANYDTLRSAVLDDGVLGRHVSETIDTYYRDYFGRAADAGEVDAWRGIFRNGAGTDTLLETLFTHPDASAGGVVRAGGTAAADTFRLGSSEHLLIEGFDPAADLLDLRGSALANVDPLLGAREVTSLDGRIDVLLGGGDVLLTGIQLSQLSAGDFLV</sequence>
<evidence type="ECO:0000256" key="1">
    <source>
        <dbReference type="ARBA" id="ARBA00004613"/>
    </source>
</evidence>
<proteinExistence type="predicted"/>
<dbReference type="PANTHER" id="PTHR38340">
    <property type="entry name" value="S-LAYER PROTEIN"/>
    <property type="match status" value="1"/>
</dbReference>
<gene>
    <name evidence="3" type="ORF">SAMN05192580_0509</name>
</gene>
<dbReference type="InterPro" id="IPR011049">
    <property type="entry name" value="Serralysin-like_metalloprot_C"/>
</dbReference>
<dbReference type="STRING" id="1166337.SAMN05192580_0509"/>
<dbReference type="Proteomes" id="UP000198824">
    <property type="component" value="Unassembled WGS sequence"/>
</dbReference>
<dbReference type="PRINTS" id="PR00313">
    <property type="entry name" value="CABNDNGRPT"/>
</dbReference>
<dbReference type="PANTHER" id="PTHR38340:SF1">
    <property type="entry name" value="S-LAYER PROTEIN"/>
    <property type="match status" value="1"/>
</dbReference>
<dbReference type="Pfam" id="PF00353">
    <property type="entry name" value="HemolysinCabind"/>
    <property type="match status" value="4"/>
</dbReference>
<accession>A0A1I6JM06</accession>
<protein>
    <submittedName>
        <fullName evidence="3">Ca2+-binding protein, RTX toxin-related</fullName>
    </submittedName>
</protein>
<organism evidence="3 4">
    <name type="scientific">Sphingomonas jatrophae</name>
    <dbReference type="NCBI Taxonomy" id="1166337"/>
    <lineage>
        <taxon>Bacteria</taxon>
        <taxon>Pseudomonadati</taxon>
        <taxon>Pseudomonadota</taxon>
        <taxon>Alphaproteobacteria</taxon>
        <taxon>Sphingomonadales</taxon>
        <taxon>Sphingomonadaceae</taxon>
        <taxon>Sphingomonas</taxon>
    </lineage>
</organism>
<dbReference type="GO" id="GO:0005509">
    <property type="term" value="F:calcium ion binding"/>
    <property type="evidence" value="ECO:0007669"/>
    <property type="project" value="InterPro"/>
</dbReference>
<dbReference type="InterPro" id="IPR050557">
    <property type="entry name" value="RTX_toxin/Mannuronan_C5-epim"/>
</dbReference>
<dbReference type="OrthoDB" id="6769681at2"/>
<dbReference type="GO" id="GO:0005576">
    <property type="term" value="C:extracellular region"/>
    <property type="evidence" value="ECO:0007669"/>
    <property type="project" value="UniProtKB-SubCell"/>
</dbReference>
<keyword evidence="2" id="KW-0964">Secreted</keyword>
<evidence type="ECO:0000313" key="3">
    <source>
        <dbReference type="EMBL" id="SFR80012.1"/>
    </source>
</evidence>
<keyword evidence="4" id="KW-1185">Reference proteome</keyword>
<evidence type="ECO:0000313" key="4">
    <source>
        <dbReference type="Proteomes" id="UP000198824"/>
    </source>
</evidence>
<dbReference type="AlphaFoldDB" id="A0A1I6JM06"/>
<dbReference type="InterPro" id="IPR018511">
    <property type="entry name" value="Hemolysin-typ_Ca-bd_CS"/>
</dbReference>
<evidence type="ECO:0000256" key="2">
    <source>
        <dbReference type="ARBA" id="ARBA00022525"/>
    </source>
</evidence>
<dbReference type="PROSITE" id="PS00330">
    <property type="entry name" value="HEMOLYSIN_CALCIUM"/>
    <property type="match status" value="4"/>
</dbReference>
<dbReference type="SUPFAM" id="SSF51120">
    <property type="entry name" value="beta-Roll"/>
    <property type="match status" value="3"/>
</dbReference>
<dbReference type="InterPro" id="IPR001343">
    <property type="entry name" value="Hemolysn_Ca-bd"/>
</dbReference>
<name>A0A1I6JM06_9SPHN</name>
<comment type="subcellular location">
    <subcellularLocation>
        <location evidence="1">Secreted</location>
    </subcellularLocation>
</comment>